<dbReference type="InterPro" id="IPR002155">
    <property type="entry name" value="Thiolase"/>
</dbReference>
<dbReference type="Pfam" id="PF22691">
    <property type="entry name" value="Thiolase_C_1"/>
    <property type="match status" value="1"/>
</dbReference>
<dbReference type="HOGENOM" id="CLU_035425_2_1_7"/>
<protein>
    <recommendedName>
        <fullName evidence="1">Thiolase C-terminal domain-containing protein</fullName>
    </recommendedName>
</protein>
<name>E1QH84_DESB2</name>
<feature type="domain" description="Thiolase C-terminal" evidence="1">
    <location>
        <begin position="239"/>
        <end position="386"/>
    </location>
</feature>
<dbReference type="STRING" id="644282.Deba_1559"/>
<dbReference type="Proteomes" id="UP000009047">
    <property type="component" value="Chromosome"/>
</dbReference>
<dbReference type="SUPFAM" id="SSF53901">
    <property type="entry name" value="Thiolase-like"/>
    <property type="match status" value="2"/>
</dbReference>
<evidence type="ECO:0000259" key="1">
    <source>
        <dbReference type="Pfam" id="PF22691"/>
    </source>
</evidence>
<organism evidence="2 3">
    <name type="scientific">Desulfarculus baarsii (strain ATCC 33931 / DSM 2075 / LMG 7858 / VKM B-1802 / 2st14)</name>
    <dbReference type="NCBI Taxonomy" id="644282"/>
    <lineage>
        <taxon>Bacteria</taxon>
        <taxon>Pseudomonadati</taxon>
        <taxon>Thermodesulfobacteriota</taxon>
        <taxon>Desulfarculia</taxon>
        <taxon>Desulfarculales</taxon>
        <taxon>Desulfarculaceae</taxon>
        <taxon>Desulfarculus</taxon>
    </lineage>
</organism>
<sequence>MGLRGKYAIVGVGYTPQGRLPDRTTFSFHLEAVANAIADAGLKKDAIDGLIAYRHFPACPGEPDVTPQLIAQGLGLTPDYLCQDANCSRSHLQQAIGAIEAGFCNYVAISYGHSGLSGGGMNLLLEEMAGNEVVFGHFGAAGGYALAARRGMHEFSAGPETWKHIAMGQRKWADRNPAAIMRGKPMTEADYYGAPMVVDPLRLFDCCLVNDGGRAIIVTTAERARDLKQPPVLILGLGQHNPSTEIGQSRYMAGPTGSKKAGEAALRMAGVGLADVDACQIYDCFSYTVELTLQDYGFFGRGEGKDWFQGGTIEPGGRLPINTSGGQLSEAYFMGLTPISEAVMQLMGRCEDRQLGPKTNTKTPEIIMCSDNGAILQSQSCFIFGRG</sequence>
<evidence type="ECO:0000313" key="3">
    <source>
        <dbReference type="Proteomes" id="UP000009047"/>
    </source>
</evidence>
<dbReference type="PANTHER" id="PTHR42870:SF1">
    <property type="entry name" value="NON-SPECIFIC LIPID-TRANSFER PROTEIN-LIKE 2"/>
    <property type="match status" value="1"/>
</dbReference>
<dbReference type="PIRSF" id="PIRSF000429">
    <property type="entry name" value="Ac-CoA_Ac_transf"/>
    <property type="match status" value="1"/>
</dbReference>
<dbReference type="AlphaFoldDB" id="E1QH84"/>
<evidence type="ECO:0000313" key="2">
    <source>
        <dbReference type="EMBL" id="ADK84927.1"/>
    </source>
</evidence>
<dbReference type="InterPro" id="IPR016039">
    <property type="entry name" value="Thiolase-like"/>
</dbReference>
<dbReference type="RefSeq" id="WP_013258380.1">
    <property type="nucleotide sequence ID" value="NC_014365.1"/>
</dbReference>
<dbReference type="eggNOG" id="COG0183">
    <property type="taxonomic scope" value="Bacteria"/>
</dbReference>
<proteinExistence type="predicted"/>
<accession>E1QH84</accession>
<dbReference type="OrthoDB" id="9790314at2"/>
<reference evidence="2 3" key="1">
    <citation type="journal article" date="2010" name="Stand. Genomic Sci.">
        <title>Complete genome sequence of Desulfarculus baarsii type strain (2st14).</title>
        <authorList>
            <person name="Sun H."/>
            <person name="Spring S."/>
            <person name="Lapidus A."/>
            <person name="Davenport K."/>
            <person name="Del Rio T.G."/>
            <person name="Tice H."/>
            <person name="Nolan M."/>
            <person name="Copeland A."/>
            <person name="Cheng J.F."/>
            <person name="Lucas S."/>
            <person name="Tapia R."/>
            <person name="Goodwin L."/>
            <person name="Pitluck S."/>
            <person name="Ivanova N."/>
            <person name="Pagani I."/>
            <person name="Mavromatis K."/>
            <person name="Ovchinnikova G."/>
            <person name="Pati A."/>
            <person name="Chen A."/>
            <person name="Palaniappan K."/>
            <person name="Hauser L."/>
            <person name="Chang Y.J."/>
            <person name="Jeffries C.D."/>
            <person name="Detter J.C."/>
            <person name="Han C."/>
            <person name="Rohde M."/>
            <person name="Brambilla E."/>
            <person name="Goker M."/>
            <person name="Woyke T."/>
            <person name="Bristow J."/>
            <person name="Eisen J.A."/>
            <person name="Markowitz V."/>
            <person name="Hugenholtz P."/>
            <person name="Kyrpides N.C."/>
            <person name="Klenk H.P."/>
            <person name="Land M."/>
        </authorList>
    </citation>
    <scope>NUCLEOTIDE SEQUENCE [LARGE SCALE GENOMIC DNA]</scope>
    <source>
        <strain evidence="3">ATCC 33931 / DSM 2075 / LMG 7858 / VKM B-1802 / 2st14</strain>
    </source>
</reference>
<keyword evidence="3" id="KW-1185">Reference proteome</keyword>
<dbReference type="Gene3D" id="3.40.47.10">
    <property type="match status" value="1"/>
</dbReference>
<dbReference type="EMBL" id="CP002085">
    <property type="protein sequence ID" value="ADK84927.1"/>
    <property type="molecule type" value="Genomic_DNA"/>
</dbReference>
<dbReference type="CDD" id="cd00829">
    <property type="entry name" value="SCP-x_thiolase"/>
    <property type="match status" value="1"/>
</dbReference>
<dbReference type="PANTHER" id="PTHR42870">
    <property type="entry name" value="ACETYL-COA C-ACETYLTRANSFERASE"/>
    <property type="match status" value="1"/>
</dbReference>
<gene>
    <name evidence="2" type="ordered locus">Deba_1559</name>
</gene>
<dbReference type="KEGG" id="dbr:Deba_1559"/>
<dbReference type="GO" id="GO:0003988">
    <property type="term" value="F:acetyl-CoA C-acyltransferase activity"/>
    <property type="evidence" value="ECO:0007669"/>
    <property type="project" value="UniProtKB-ARBA"/>
</dbReference>
<dbReference type="InterPro" id="IPR055140">
    <property type="entry name" value="Thiolase_C_2"/>
</dbReference>